<reference evidence="3 4" key="1">
    <citation type="submission" date="2020-08" db="EMBL/GenBank/DDBJ databases">
        <title>Genome public.</title>
        <authorList>
            <person name="Liu C."/>
            <person name="Sun Q."/>
        </authorList>
    </citation>
    <scope>NUCLEOTIDE SEQUENCE [LARGE SCALE GENOMIC DNA]</scope>
    <source>
        <strain evidence="3 4">NSJ-35</strain>
    </source>
</reference>
<dbReference type="Proteomes" id="UP000606889">
    <property type="component" value="Unassembled WGS sequence"/>
</dbReference>
<dbReference type="PANTHER" id="PTHR13696">
    <property type="entry name" value="P-LOOP CONTAINING NUCLEOSIDE TRIPHOSPHATE HYDROLASE"/>
    <property type="match status" value="1"/>
</dbReference>
<evidence type="ECO:0000313" key="3">
    <source>
        <dbReference type="EMBL" id="MBC5648190.1"/>
    </source>
</evidence>
<dbReference type="RefSeq" id="WP_186857691.1">
    <property type="nucleotide sequence ID" value="NZ_JACOON010000003.1"/>
</dbReference>
<sequence>MSRVIAIANQKGGVGKTTTTINLGAALAYEGKKVLLIDFDPQSNLTKGLGWNNVNELRRTVKDVIEDLVNGDKLEPHDGILQHTEGMELLPASRELAGFEAGLINEFGREQLLNRYVDMIRHEYEYILIDSQPSLNILTINVLAAANGVIIPTQPEMYSVEGIAEIRETIRKIRRSGINPALTVDGILVTMMNERAKYTRREQEGIVETLGKRERIFQAYIPYTVKLKECGRMGSSIFRYKPRGKTVIRAQEEYIKLAKEVINNERRKKESEDRFGRLVSITPARRKRDKRDQRAANR</sequence>
<dbReference type="CDD" id="cd02042">
    <property type="entry name" value="ParAB_family"/>
    <property type="match status" value="1"/>
</dbReference>
<accession>A0ABR7EEI5</accession>
<dbReference type="InterPro" id="IPR050678">
    <property type="entry name" value="DNA_Partitioning_ATPase"/>
</dbReference>
<dbReference type="SUPFAM" id="SSF52540">
    <property type="entry name" value="P-loop containing nucleoside triphosphate hydrolases"/>
    <property type="match status" value="1"/>
</dbReference>
<proteinExistence type="predicted"/>
<dbReference type="PANTHER" id="PTHR13696:SF99">
    <property type="entry name" value="COBYRINIC ACID AC-DIAMIDE SYNTHASE"/>
    <property type="match status" value="1"/>
</dbReference>
<feature type="domain" description="AAA" evidence="2">
    <location>
        <begin position="3"/>
        <end position="183"/>
    </location>
</feature>
<dbReference type="InterPro" id="IPR027417">
    <property type="entry name" value="P-loop_NTPase"/>
</dbReference>
<evidence type="ECO:0000256" key="1">
    <source>
        <dbReference type="SAM" id="MobiDB-lite"/>
    </source>
</evidence>
<name>A0ABR7EEI5_9FIRM</name>
<dbReference type="Pfam" id="PF13614">
    <property type="entry name" value="AAA_31"/>
    <property type="match status" value="1"/>
</dbReference>
<dbReference type="InterPro" id="IPR025669">
    <property type="entry name" value="AAA_dom"/>
</dbReference>
<organism evidence="3 4">
    <name type="scientific">Christensenella tenuis</name>
    <dbReference type="NCBI Taxonomy" id="2763033"/>
    <lineage>
        <taxon>Bacteria</taxon>
        <taxon>Bacillati</taxon>
        <taxon>Bacillota</taxon>
        <taxon>Clostridia</taxon>
        <taxon>Christensenellales</taxon>
        <taxon>Christensenellaceae</taxon>
        <taxon>Christensenella</taxon>
    </lineage>
</organism>
<keyword evidence="4" id="KW-1185">Reference proteome</keyword>
<dbReference type="EMBL" id="JACOON010000003">
    <property type="protein sequence ID" value="MBC5648190.1"/>
    <property type="molecule type" value="Genomic_DNA"/>
</dbReference>
<evidence type="ECO:0000259" key="2">
    <source>
        <dbReference type="Pfam" id="PF13614"/>
    </source>
</evidence>
<dbReference type="Gene3D" id="3.40.50.300">
    <property type="entry name" value="P-loop containing nucleotide triphosphate hydrolases"/>
    <property type="match status" value="1"/>
</dbReference>
<evidence type="ECO:0000313" key="4">
    <source>
        <dbReference type="Proteomes" id="UP000606889"/>
    </source>
</evidence>
<gene>
    <name evidence="3" type="ORF">H8S18_07555</name>
</gene>
<comment type="caution">
    <text evidence="3">The sequence shown here is derived from an EMBL/GenBank/DDBJ whole genome shotgun (WGS) entry which is preliminary data.</text>
</comment>
<protein>
    <submittedName>
        <fullName evidence="3">ParA family protein</fullName>
    </submittedName>
</protein>
<feature type="region of interest" description="Disordered" evidence="1">
    <location>
        <begin position="270"/>
        <end position="298"/>
    </location>
</feature>